<feature type="domain" description="CRIB" evidence="1">
    <location>
        <begin position="2"/>
        <end position="16"/>
    </location>
</feature>
<dbReference type="HOGENOM" id="CLU_2006527_0_0_1"/>
<dbReference type="EMBL" id="CAQQ02189866">
    <property type="status" value="NOT_ANNOTATED_CDS"/>
    <property type="molecule type" value="Genomic_DNA"/>
</dbReference>
<dbReference type="SMART" id="SM00285">
    <property type="entry name" value="PBD"/>
    <property type="match status" value="1"/>
</dbReference>
<dbReference type="EnsemblMetazoa" id="MESCA010584-RA">
    <property type="protein sequence ID" value="MESCA010584-PA"/>
    <property type="gene ID" value="MESCA010584"/>
</dbReference>
<proteinExistence type="predicted"/>
<protein>
    <recommendedName>
        <fullName evidence="1">CRIB domain-containing protein</fullName>
    </recommendedName>
</protein>
<evidence type="ECO:0000259" key="1">
    <source>
        <dbReference type="PROSITE" id="PS50108"/>
    </source>
</evidence>
<dbReference type="Pfam" id="PF00786">
    <property type="entry name" value="PBD"/>
    <property type="match status" value="1"/>
</dbReference>
<evidence type="ECO:0000313" key="3">
    <source>
        <dbReference type="Proteomes" id="UP000015102"/>
    </source>
</evidence>
<sequence length="124" mass="13930">MISRPQDDFKHTGHVGIDGASFGDISFLSNPNSSSPQNFNNHVPRQIVTPYKPSEDIEQTPLLLPPTPTSPDSLQTASGYFSEIIFITPQQIQHLSIRLMIHKTQTRIKLLISHPPITIIIHFH</sequence>
<dbReference type="STRING" id="36166.T1H2X8"/>
<name>T1H2X8_MEGSC</name>
<dbReference type="Proteomes" id="UP000015102">
    <property type="component" value="Unassembled WGS sequence"/>
</dbReference>
<reference evidence="2" key="2">
    <citation type="submission" date="2015-06" db="UniProtKB">
        <authorList>
            <consortium name="EnsemblMetazoa"/>
        </authorList>
    </citation>
    <scope>IDENTIFICATION</scope>
</reference>
<evidence type="ECO:0000313" key="2">
    <source>
        <dbReference type="EnsemblMetazoa" id="MESCA010584-PA"/>
    </source>
</evidence>
<dbReference type="AlphaFoldDB" id="T1H2X8"/>
<reference evidence="3" key="1">
    <citation type="submission" date="2013-02" db="EMBL/GenBank/DDBJ databases">
        <authorList>
            <person name="Hughes D."/>
        </authorList>
    </citation>
    <scope>NUCLEOTIDE SEQUENCE</scope>
    <source>
        <strain>Durham</strain>
        <strain evidence="3">NC isolate 2 -- Noor lab</strain>
    </source>
</reference>
<accession>T1H2X8</accession>
<dbReference type="PROSITE" id="PS50108">
    <property type="entry name" value="CRIB"/>
    <property type="match status" value="1"/>
</dbReference>
<organism evidence="2 3">
    <name type="scientific">Megaselia scalaris</name>
    <name type="common">Humpbacked fly</name>
    <name type="synonym">Phora scalaris</name>
    <dbReference type="NCBI Taxonomy" id="36166"/>
    <lineage>
        <taxon>Eukaryota</taxon>
        <taxon>Metazoa</taxon>
        <taxon>Ecdysozoa</taxon>
        <taxon>Arthropoda</taxon>
        <taxon>Hexapoda</taxon>
        <taxon>Insecta</taxon>
        <taxon>Pterygota</taxon>
        <taxon>Neoptera</taxon>
        <taxon>Endopterygota</taxon>
        <taxon>Diptera</taxon>
        <taxon>Brachycera</taxon>
        <taxon>Muscomorpha</taxon>
        <taxon>Platypezoidea</taxon>
        <taxon>Phoridae</taxon>
        <taxon>Megaseliini</taxon>
        <taxon>Megaselia</taxon>
    </lineage>
</organism>
<dbReference type="InterPro" id="IPR000095">
    <property type="entry name" value="CRIB_dom"/>
</dbReference>
<keyword evidence="3" id="KW-1185">Reference proteome</keyword>